<keyword evidence="2" id="KW-0732">Signal</keyword>
<comment type="caution">
    <text evidence="3">The sequence shown here is derived from an EMBL/GenBank/DDBJ whole genome shotgun (WGS) entry which is preliminary data.</text>
</comment>
<name>A0A9Q1JAA1_SYNKA</name>
<organism evidence="3 4">
    <name type="scientific">Synaphobranchus kaupii</name>
    <name type="common">Kaup's arrowtooth eel</name>
    <dbReference type="NCBI Taxonomy" id="118154"/>
    <lineage>
        <taxon>Eukaryota</taxon>
        <taxon>Metazoa</taxon>
        <taxon>Chordata</taxon>
        <taxon>Craniata</taxon>
        <taxon>Vertebrata</taxon>
        <taxon>Euteleostomi</taxon>
        <taxon>Actinopterygii</taxon>
        <taxon>Neopterygii</taxon>
        <taxon>Teleostei</taxon>
        <taxon>Anguilliformes</taxon>
        <taxon>Synaphobranchidae</taxon>
        <taxon>Synaphobranchus</taxon>
    </lineage>
</organism>
<accession>A0A9Q1JAA1</accession>
<keyword evidence="4" id="KW-1185">Reference proteome</keyword>
<evidence type="ECO:0000256" key="1">
    <source>
        <dbReference type="SAM" id="Phobius"/>
    </source>
</evidence>
<dbReference type="EMBL" id="JAINUF010000001">
    <property type="protein sequence ID" value="KAJ8379346.1"/>
    <property type="molecule type" value="Genomic_DNA"/>
</dbReference>
<keyword evidence="1" id="KW-0472">Membrane</keyword>
<feature type="chain" id="PRO_5040483586" evidence="2">
    <location>
        <begin position="26"/>
        <end position="72"/>
    </location>
</feature>
<keyword evidence="1" id="KW-1133">Transmembrane helix</keyword>
<sequence length="72" mass="8384">MFTIMHYSHSCFILQLILFCSFANGQHESKWNDRPFVVLKNQNIALLVSVLSVLLFVMIAMAVCVYKPLRHR</sequence>
<gene>
    <name evidence="3" type="ORF">SKAU_G00001240</name>
</gene>
<protein>
    <submittedName>
        <fullName evidence="3">Uncharacterized protein</fullName>
    </submittedName>
</protein>
<evidence type="ECO:0000313" key="3">
    <source>
        <dbReference type="EMBL" id="KAJ8379346.1"/>
    </source>
</evidence>
<dbReference type="OrthoDB" id="8887570at2759"/>
<keyword evidence="1" id="KW-0812">Transmembrane</keyword>
<feature type="transmembrane region" description="Helical" evidence="1">
    <location>
        <begin position="44"/>
        <end position="66"/>
    </location>
</feature>
<evidence type="ECO:0000313" key="4">
    <source>
        <dbReference type="Proteomes" id="UP001152622"/>
    </source>
</evidence>
<evidence type="ECO:0000256" key="2">
    <source>
        <dbReference type="SAM" id="SignalP"/>
    </source>
</evidence>
<proteinExistence type="predicted"/>
<dbReference type="Proteomes" id="UP001152622">
    <property type="component" value="Chromosome 1"/>
</dbReference>
<feature type="signal peptide" evidence="2">
    <location>
        <begin position="1"/>
        <end position="25"/>
    </location>
</feature>
<dbReference type="AlphaFoldDB" id="A0A9Q1JAA1"/>
<reference evidence="3" key="1">
    <citation type="journal article" date="2023" name="Science">
        <title>Genome structures resolve the early diversification of teleost fishes.</title>
        <authorList>
            <person name="Parey E."/>
            <person name="Louis A."/>
            <person name="Montfort J."/>
            <person name="Bouchez O."/>
            <person name="Roques C."/>
            <person name="Iampietro C."/>
            <person name="Lluch J."/>
            <person name="Castinel A."/>
            <person name="Donnadieu C."/>
            <person name="Desvignes T."/>
            <person name="Floi Bucao C."/>
            <person name="Jouanno E."/>
            <person name="Wen M."/>
            <person name="Mejri S."/>
            <person name="Dirks R."/>
            <person name="Jansen H."/>
            <person name="Henkel C."/>
            <person name="Chen W.J."/>
            <person name="Zahm M."/>
            <person name="Cabau C."/>
            <person name="Klopp C."/>
            <person name="Thompson A.W."/>
            <person name="Robinson-Rechavi M."/>
            <person name="Braasch I."/>
            <person name="Lecointre G."/>
            <person name="Bobe J."/>
            <person name="Postlethwait J.H."/>
            <person name="Berthelot C."/>
            <person name="Roest Crollius H."/>
            <person name="Guiguen Y."/>
        </authorList>
    </citation>
    <scope>NUCLEOTIDE SEQUENCE</scope>
    <source>
        <strain evidence="3">WJC10195</strain>
    </source>
</reference>